<dbReference type="PROSITE" id="PS50110">
    <property type="entry name" value="RESPONSE_REGULATORY"/>
    <property type="match status" value="1"/>
</dbReference>
<gene>
    <name evidence="4" type="ORF">AMOR_31990</name>
</gene>
<dbReference type="SUPFAM" id="SSF52172">
    <property type="entry name" value="CheY-like"/>
    <property type="match status" value="1"/>
</dbReference>
<reference evidence="5" key="1">
    <citation type="journal article" date="2022" name="Int. J. Syst. Evol. Microbiol.">
        <title>Anaeromyxobacter oryzae sp. nov., Anaeromyxobacter diazotrophicus sp. nov. and Anaeromyxobacter paludicola sp. nov., isolated from paddy soils.</title>
        <authorList>
            <person name="Itoh H."/>
            <person name="Xu Z."/>
            <person name="Mise K."/>
            <person name="Masuda Y."/>
            <person name="Ushijima N."/>
            <person name="Hayakawa C."/>
            <person name="Shiratori Y."/>
            <person name="Senoo K."/>
        </authorList>
    </citation>
    <scope>NUCLEOTIDE SEQUENCE [LARGE SCALE GENOMIC DNA]</scope>
    <source>
        <strain evidence="5">Red232</strain>
    </source>
</reference>
<dbReference type="EMBL" id="AP025591">
    <property type="protein sequence ID" value="BDG04203.1"/>
    <property type="molecule type" value="Genomic_DNA"/>
</dbReference>
<feature type="domain" description="Response regulatory" evidence="3">
    <location>
        <begin position="11"/>
        <end position="125"/>
    </location>
</feature>
<dbReference type="InterPro" id="IPR001789">
    <property type="entry name" value="Sig_transdc_resp-reg_receiver"/>
</dbReference>
<dbReference type="Gene3D" id="3.40.50.2300">
    <property type="match status" value="1"/>
</dbReference>
<dbReference type="PANTHER" id="PTHR44591">
    <property type="entry name" value="STRESS RESPONSE REGULATOR PROTEIN 1"/>
    <property type="match status" value="1"/>
</dbReference>
<keyword evidence="1 2" id="KW-0597">Phosphoprotein</keyword>
<proteinExistence type="predicted"/>
<name>A0ABM7WXG5_9BACT</name>
<dbReference type="RefSeq" id="WP_248352571.1">
    <property type="nucleotide sequence ID" value="NZ_AP025591.1"/>
</dbReference>
<evidence type="ECO:0000256" key="1">
    <source>
        <dbReference type="ARBA" id="ARBA00022553"/>
    </source>
</evidence>
<evidence type="ECO:0000259" key="3">
    <source>
        <dbReference type="PROSITE" id="PS50110"/>
    </source>
</evidence>
<sequence>MEKRVVASPSRIAIVDDDPSLREAVKGLLRSAGFHAETFASAEDALSSGRLSGADCLVLDIRMPGMSGFELQERLFASGALVPIVFVTAHGDEHTRRRALERGAVDCLRKPFSDDALLDAIARAMGTAAPA</sequence>
<keyword evidence="5" id="KW-1185">Reference proteome</keyword>
<accession>A0ABM7WXG5</accession>
<evidence type="ECO:0000313" key="4">
    <source>
        <dbReference type="EMBL" id="BDG04203.1"/>
    </source>
</evidence>
<dbReference type="Pfam" id="PF00072">
    <property type="entry name" value="Response_reg"/>
    <property type="match status" value="1"/>
</dbReference>
<dbReference type="SMART" id="SM00448">
    <property type="entry name" value="REC"/>
    <property type="match status" value="1"/>
</dbReference>
<organism evidence="4 5">
    <name type="scientific">Anaeromyxobacter oryzae</name>
    <dbReference type="NCBI Taxonomy" id="2918170"/>
    <lineage>
        <taxon>Bacteria</taxon>
        <taxon>Pseudomonadati</taxon>
        <taxon>Myxococcota</taxon>
        <taxon>Myxococcia</taxon>
        <taxon>Myxococcales</taxon>
        <taxon>Cystobacterineae</taxon>
        <taxon>Anaeromyxobacteraceae</taxon>
        <taxon>Anaeromyxobacter</taxon>
    </lineage>
</organism>
<dbReference type="InterPro" id="IPR050595">
    <property type="entry name" value="Bact_response_regulator"/>
</dbReference>
<evidence type="ECO:0000256" key="2">
    <source>
        <dbReference type="PROSITE-ProRule" id="PRU00169"/>
    </source>
</evidence>
<dbReference type="Proteomes" id="UP001162891">
    <property type="component" value="Chromosome"/>
</dbReference>
<feature type="modified residue" description="4-aspartylphosphate" evidence="2">
    <location>
        <position position="60"/>
    </location>
</feature>
<dbReference type="PANTHER" id="PTHR44591:SF25">
    <property type="entry name" value="CHEMOTAXIS TWO-COMPONENT RESPONSE REGULATOR"/>
    <property type="match status" value="1"/>
</dbReference>
<dbReference type="InterPro" id="IPR011006">
    <property type="entry name" value="CheY-like_superfamily"/>
</dbReference>
<evidence type="ECO:0000313" key="5">
    <source>
        <dbReference type="Proteomes" id="UP001162891"/>
    </source>
</evidence>
<protein>
    <submittedName>
        <fullName evidence="4">Response regulator</fullName>
    </submittedName>
</protein>